<dbReference type="EMBL" id="KQ990570">
    <property type="protein sequence ID" value="KZV52986.1"/>
    <property type="molecule type" value="Genomic_DNA"/>
</dbReference>
<feature type="compositionally biased region" description="Polar residues" evidence="1">
    <location>
        <begin position="54"/>
        <end position="73"/>
    </location>
</feature>
<evidence type="ECO:0000313" key="3">
    <source>
        <dbReference type="Proteomes" id="UP000250235"/>
    </source>
</evidence>
<name>A0A2Z7D7C6_9LAMI</name>
<dbReference type="Proteomes" id="UP000250235">
    <property type="component" value="Unassembled WGS sequence"/>
</dbReference>
<sequence>MRNQLEVDVSNQLEAEVELLRLSVSGIGSAVGTISRWLVFSSWTIQKKSVDGDSLQQSKKNQQLMSDTNKTNS</sequence>
<evidence type="ECO:0000313" key="2">
    <source>
        <dbReference type="EMBL" id="KZV52986.1"/>
    </source>
</evidence>
<proteinExistence type="predicted"/>
<keyword evidence="2" id="KW-0418">Kinase</keyword>
<keyword evidence="2" id="KW-0430">Lectin</keyword>
<gene>
    <name evidence="2" type="ORF">F511_32831</name>
</gene>
<protein>
    <submittedName>
        <fullName evidence="2">L-type lectin-domain containing receptor kinase S.6-like</fullName>
    </submittedName>
</protein>
<dbReference type="GO" id="GO:0030246">
    <property type="term" value="F:carbohydrate binding"/>
    <property type="evidence" value="ECO:0007669"/>
    <property type="project" value="UniProtKB-KW"/>
</dbReference>
<keyword evidence="2" id="KW-0675">Receptor</keyword>
<keyword evidence="3" id="KW-1185">Reference proteome</keyword>
<dbReference type="GO" id="GO:0016301">
    <property type="term" value="F:kinase activity"/>
    <property type="evidence" value="ECO:0007669"/>
    <property type="project" value="UniProtKB-KW"/>
</dbReference>
<dbReference type="AlphaFoldDB" id="A0A2Z7D7C6"/>
<feature type="region of interest" description="Disordered" evidence="1">
    <location>
        <begin position="51"/>
        <end position="73"/>
    </location>
</feature>
<reference evidence="2 3" key="1">
    <citation type="journal article" date="2015" name="Proc. Natl. Acad. Sci. U.S.A.">
        <title>The resurrection genome of Boea hygrometrica: A blueprint for survival of dehydration.</title>
        <authorList>
            <person name="Xiao L."/>
            <person name="Yang G."/>
            <person name="Zhang L."/>
            <person name="Yang X."/>
            <person name="Zhao S."/>
            <person name="Ji Z."/>
            <person name="Zhou Q."/>
            <person name="Hu M."/>
            <person name="Wang Y."/>
            <person name="Chen M."/>
            <person name="Xu Y."/>
            <person name="Jin H."/>
            <person name="Xiao X."/>
            <person name="Hu G."/>
            <person name="Bao F."/>
            <person name="Hu Y."/>
            <person name="Wan P."/>
            <person name="Li L."/>
            <person name="Deng X."/>
            <person name="Kuang T."/>
            <person name="Xiang C."/>
            <person name="Zhu J.K."/>
            <person name="Oliver M.J."/>
            <person name="He Y."/>
        </authorList>
    </citation>
    <scope>NUCLEOTIDE SEQUENCE [LARGE SCALE GENOMIC DNA]</scope>
    <source>
        <strain evidence="3">cv. XS01</strain>
    </source>
</reference>
<organism evidence="2 3">
    <name type="scientific">Dorcoceras hygrometricum</name>
    <dbReference type="NCBI Taxonomy" id="472368"/>
    <lineage>
        <taxon>Eukaryota</taxon>
        <taxon>Viridiplantae</taxon>
        <taxon>Streptophyta</taxon>
        <taxon>Embryophyta</taxon>
        <taxon>Tracheophyta</taxon>
        <taxon>Spermatophyta</taxon>
        <taxon>Magnoliopsida</taxon>
        <taxon>eudicotyledons</taxon>
        <taxon>Gunneridae</taxon>
        <taxon>Pentapetalae</taxon>
        <taxon>asterids</taxon>
        <taxon>lamiids</taxon>
        <taxon>Lamiales</taxon>
        <taxon>Gesneriaceae</taxon>
        <taxon>Didymocarpoideae</taxon>
        <taxon>Trichosporeae</taxon>
        <taxon>Loxocarpinae</taxon>
        <taxon>Dorcoceras</taxon>
    </lineage>
</organism>
<evidence type="ECO:0000256" key="1">
    <source>
        <dbReference type="SAM" id="MobiDB-lite"/>
    </source>
</evidence>
<accession>A0A2Z7D7C6</accession>
<keyword evidence="2" id="KW-0808">Transferase</keyword>